<organism evidence="2 3">
    <name type="scientific">Cutaneotrichosporon oleaginosum</name>
    <dbReference type="NCBI Taxonomy" id="879819"/>
    <lineage>
        <taxon>Eukaryota</taxon>
        <taxon>Fungi</taxon>
        <taxon>Dikarya</taxon>
        <taxon>Basidiomycota</taxon>
        <taxon>Agaricomycotina</taxon>
        <taxon>Tremellomycetes</taxon>
        <taxon>Trichosporonales</taxon>
        <taxon>Trichosporonaceae</taxon>
        <taxon>Cutaneotrichosporon</taxon>
    </lineage>
</organism>
<feature type="region of interest" description="Disordered" evidence="1">
    <location>
        <begin position="192"/>
        <end position="211"/>
    </location>
</feature>
<dbReference type="RefSeq" id="XP_018275605.1">
    <property type="nucleotide sequence ID" value="XM_018419939.1"/>
</dbReference>
<evidence type="ECO:0000313" key="3">
    <source>
        <dbReference type="Proteomes" id="UP000053611"/>
    </source>
</evidence>
<protein>
    <submittedName>
        <fullName evidence="2">Uncharacterized protein</fullName>
    </submittedName>
</protein>
<proteinExistence type="predicted"/>
<dbReference type="GeneID" id="28980542"/>
<evidence type="ECO:0000313" key="2">
    <source>
        <dbReference type="EMBL" id="KLT39114.1"/>
    </source>
</evidence>
<accession>A0A0J1AUZ7</accession>
<feature type="region of interest" description="Disordered" evidence="1">
    <location>
        <begin position="1"/>
        <end position="21"/>
    </location>
</feature>
<evidence type="ECO:0000256" key="1">
    <source>
        <dbReference type="SAM" id="MobiDB-lite"/>
    </source>
</evidence>
<feature type="compositionally biased region" description="Basic and acidic residues" evidence="1">
    <location>
        <begin position="107"/>
        <end position="119"/>
    </location>
</feature>
<reference evidence="2 3" key="1">
    <citation type="submission" date="2015-03" db="EMBL/GenBank/DDBJ databases">
        <title>Genomics and transcriptomics of the oil-accumulating basidiomycete yeast T. oleaginosus allow insights into substrate utilization and the diverse evolutionary trajectories of mating systems in fungi.</title>
        <authorList>
            <consortium name="DOE Joint Genome Institute"/>
            <person name="Kourist R."/>
            <person name="Kracht O."/>
            <person name="Bracharz F."/>
            <person name="Lipzen A."/>
            <person name="Nolan M."/>
            <person name="Ohm R."/>
            <person name="Grigoriev I."/>
            <person name="Sun S."/>
            <person name="Heitman J."/>
            <person name="Bruck T."/>
            <person name="Nowrousian M."/>
        </authorList>
    </citation>
    <scope>NUCLEOTIDE SEQUENCE [LARGE SCALE GENOMIC DNA]</scope>
    <source>
        <strain evidence="2 3">IBC0246</strain>
    </source>
</reference>
<dbReference type="AlphaFoldDB" id="A0A0J1AUZ7"/>
<sequence length="211" mass="22955">MWRLQSDDNAASGLTQQKSVEPQLRRLTAGLRRRQQAALPRRAYSLEYPSRHIQVERYAHALVRVVAVAEPPRPGIIDLLALRRGARTCTGASTSHRAKKRAPVPRNRNEHERAHDEHEERDAQLVQPIEGAQALRAFGGHAARRDLGIHHADGRVGVVASGAGALAELHDVRYCLGGCGGAGGRNGVCADEGGGGCRGEDARPRAQWRSR</sequence>
<name>A0A0J1AUZ7_9TREE</name>
<gene>
    <name evidence="2" type="ORF">CC85DRAFT_207361</name>
</gene>
<dbReference type="Proteomes" id="UP000053611">
    <property type="component" value="Unassembled WGS sequence"/>
</dbReference>
<keyword evidence="3" id="KW-1185">Reference proteome</keyword>
<dbReference type="EMBL" id="KQ087270">
    <property type="protein sequence ID" value="KLT39114.1"/>
    <property type="molecule type" value="Genomic_DNA"/>
</dbReference>
<feature type="region of interest" description="Disordered" evidence="1">
    <location>
        <begin position="90"/>
        <end position="119"/>
    </location>
</feature>
<feature type="compositionally biased region" description="Polar residues" evidence="1">
    <location>
        <begin position="7"/>
        <end position="20"/>
    </location>
</feature>